<dbReference type="Proteomes" id="UP000427769">
    <property type="component" value="Chromosome"/>
</dbReference>
<dbReference type="NCBIfam" id="TIGR02385">
    <property type="entry name" value="RelE_StbE"/>
    <property type="match status" value="1"/>
</dbReference>
<evidence type="ECO:0000313" key="2">
    <source>
        <dbReference type="EMBL" id="BBO73256.1"/>
    </source>
</evidence>
<dbReference type="InterPro" id="IPR007712">
    <property type="entry name" value="RelE/ParE_toxin"/>
</dbReference>
<keyword evidence="3" id="KW-1185">Reference proteome</keyword>
<name>A0A5K7YVC3_9BACT</name>
<dbReference type="Gene3D" id="3.30.2310.20">
    <property type="entry name" value="RelE-like"/>
    <property type="match status" value="1"/>
</dbReference>
<protein>
    <submittedName>
        <fullName evidence="2">Uncharacterized protein</fullName>
    </submittedName>
</protein>
<gene>
    <name evidence="2" type="ORF">DSCW_06730</name>
</gene>
<sequence>MINILKRAQKDLKNVPKYIVKNFQRWALLVEDVGLVEVRKKGFHDDPLSGERSGQRAVRLSKAYRLFYVELPDGEINIVTVLEVNKHES</sequence>
<evidence type="ECO:0000256" key="1">
    <source>
        <dbReference type="ARBA" id="ARBA00022649"/>
    </source>
</evidence>
<dbReference type="AlphaFoldDB" id="A0A5K7YVC3"/>
<evidence type="ECO:0000313" key="3">
    <source>
        <dbReference type="Proteomes" id="UP000427769"/>
    </source>
</evidence>
<dbReference type="SUPFAM" id="SSF143011">
    <property type="entry name" value="RelE-like"/>
    <property type="match status" value="1"/>
</dbReference>
<dbReference type="OrthoDB" id="9801102at2"/>
<dbReference type="RefSeq" id="WP_155302381.1">
    <property type="nucleotide sequence ID" value="NZ_AP021875.1"/>
</dbReference>
<dbReference type="InterPro" id="IPR035093">
    <property type="entry name" value="RelE/ParE_toxin_dom_sf"/>
</dbReference>
<reference evidence="2 3" key="1">
    <citation type="submission" date="2019-11" db="EMBL/GenBank/DDBJ databases">
        <title>Comparative genomics of hydrocarbon-degrading Desulfosarcina strains.</title>
        <authorList>
            <person name="Watanabe M."/>
            <person name="Kojima H."/>
            <person name="Fukui M."/>
        </authorList>
    </citation>
    <scope>NUCLEOTIDE SEQUENCE [LARGE SCALE GENOMIC DNA]</scope>
    <source>
        <strain evidence="2 3">PP31</strain>
    </source>
</reference>
<dbReference type="KEGG" id="dwd:DSCW_06730"/>
<dbReference type="EMBL" id="AP021875">
    <property type="protein sequence ID" value="BBO73256.1"/>
    <property type="molecule type" value="Genomic_DNA"/>
</dbReference>
<proteinExistence type="predicted"/>
<accession>A0A5K7YVC3</accession>
<keyword evidence="1" id="KW-1277">Toxin-antitoxin system</keyword>
<organism evidence="2 3">
    <name type="scientific">Desulfosarcina widdelii</name>
    <dbReference type="NCBI Taxonomy" id="947919"/>
    <lineage>
        <taxon>Bacteria</taxon>
        <taxon>Pseudomonadati</taxon>
        <taxon>Thermodesulfobacteriota</taxon>
        <taxon>Desulfobacteria</taxon>
        <taxon>Desulfobacterales</taxon>
        <taxon>Desulfosarcinaceae</taxon>
        <taxon>Desulfosarcina</taxon>
    </lineage>
</organism>